<dbReference type="Pfam" id="PF01728">
    <property type="entry name" value="FtsJ"/>
    <property type="match status" value="1"/>
</dbReference>
<dbReference type="RefSeq" id="WP_179237212.1">
    <property type="nucleotide sequence ID" value="NZ_JACBNQ010000003.1"/>
</dbReference>
<keyword evidence="5" id="KW-0808">Transferase</keyword>
<dbReference type="SMART" id="SM00363">
    <property type="entry name" value="S4"/>
    <property type="match status" value="1"/>
</dbReference>
<dbReference type="EMBL" id="JACBNQ010000003">
    <property type="protein sequence ID" value="NYB73519.1"/>
    <property type="molecule type" value="Genomic_DNA"/>
</dbReference>
<comment type="caution">
    <text evidence="5">The sequence shown here is derived from an EMBL/GenBank/DDBJ whole genome shotgun (WGS) entry which is preliminary data.</text>
</comment>
<protein>
    <submittedName>
        <fullName evidence="5">TlyA family RNA methyltransferase</fullName>
    </submittedName>
</protein>
<evidence type="ECO:0000313" key="6">
    <source>
        <dbReference type="Proteomes" id="UP000611629"/>
    </source>
</evidence>
<evidence type="ECO:0000259" key="4">
    <source>
        <dbReference type="SMART" id="SM00363"/>
    </source>
</evidence>
<dbReference type="AlphaFoldDB" id="A0A974BHY7"/>
<dbReference type="InterPro" id="IPR047048">
    <property type="entry name" value="TlyA"/>
</dbReference>
<dbReference type="CDD" id="cd00165">
    <property type="entry name" value="S4"/>
    <property type="match status" value="1"/>
</dbReference>
<dbReference type="GO" id="GO:0008168">
    <property type="term" value="F:methyltransferase activity"/>
    <property type="evidence" value="ECO:0007669"/>
    <property type="project" value="UniProtKB-KW"/>
</dbReference>
<dbReference type="PANTHER" id="PTHR32319:SF0">
    <property type="entry name" value="BACTERIAL HEMOLYSIN-LIKE PROTEIN"/>
    <property type="match status" value="1"/>
</dbReference>
<accession>A0A974BHY7</accession>
<dbReference type="PROSITE" id="PS50889">
    <property type="entry name" value="S4"/>
    <property type="match status" value="1"/>
</dbReference>
<name>A0A974BHY7_SEDHY</name>
<dbReference type="Gene3D" id="3.10.290.10">
    <property type="entry name" value="RNA-binding S4 domain"/>
    <property type="match status" value="1"/>
</dbReference>
<gene>
    <name evidence="5" type="ORF">HZF24_05135</name>
</gene>
<evidence type="ECO:0000256" key="3">
    <source>
        <dbReference type="PROSITE-ProRule" id="PRU00182"/>
    </source>
</evidence>
<evidence type="ECO:0000256" key="1">
    <source>
        <dbReference type="ARBA" id="ARBA00022884"/>
    </source>
</evidence>
<dbReference type="NCBIfam" id="TIGR00478">
    <property type="entry name" value="tly"/>
    <property type="match status" value="1"/>
</dbReference>
<proteinExistence type="inferred from homology"/>
<sequence>MEAIRLDVYMHKNGLSQSRENSKQLILNECVYVNNKLITKPSVKVTDSDDIRVEKPFEYVSRGAIKIEKAINLFDISVKNKTAVDIGASTGGFTDFLLKKGAGKVYAIDVGHNQLHDSLSENDRVINLEGTNFRYIETSVFKEPVDIIVIDVSFISLKLLMPRICEITNESTDIIALIKPQFEAGRGNIGKNGIVKDKAIHLTVLNNIKKYCEENNLVIEDITFSPITGGDGNIEYLAHIKKVKAGQYSSELNFKALIKKAFEFL</sequence>
<organism evidence="5 6">
    <name type="scientific">Sedimentibacter hydroxybenzoicus DSM 7310</name>
    <dbReference type="NCBI Taxonomy" id="1123245"/>
    <lineage>
        <taxon>Bacteria</taxon>
        <taxon>Bacillati</taxon>
        <taxon>Bacillota</taxon>
        <taxon>Tissierellia</taxon>
        <taxon>Sedimentibacter</taxon>
    </lineage>
</organism>
<evidence type="ECO:0000256" key="2">
    <source>
        <dbReference type="ARBA" id="ARBA00029460"/>
    </source>
</evidence>
<dbReference type="InterPro" id="IPR002877">
    <property type="entry name" value="RNA_MeTrfase_FtsJ_dom"/>
</dbReference>
<keyword evidence="6" id="KW-1185">Reference proteome</keyword>
<dbReference type="PANTHER" id="PTHR32319">
    <property type="entry name" value="BACTERIAL HEMOLYSIN-LIKE PROTEIN"/>
    <property type="match status" value="1"/>
</dbReference>
<dbReference type="Gene3D" id="3.40.50.150">
    <property type="entry name" value="Vaccinia Virus protein VP39"/>
    <property type="match status" value="1"/>
</dbReference>
<evidence type="ECO:0000313" key="5">
    <source>
        <dbReference type="EMBL" id="NYB73519.1"/>
    </source>
</evidence>
<dbReference type="SUPFAM" id="SSF53335">
    <property type="entry name" value="S-adenosyl-L-methionine-dependent methyltransferases"/>
    <property type="match status" value="1"/>
</dbReference>
<reference evidence="5" key="1">
    <citation type="submission" date="2020-07" db="EMBL/GenBank/DDBJ databases">
        <title>Genomic analysis of a strain of Sedimentibacter Hydroxybenzoicus DSM7310.</title>
        <authorList>
            <person name="Ma S."/>
        </authorList>
    </citation>
    <scope>NUCLEOTIDE SEQUENCE</scope>
    <source>
        <strain evidence="5">DSM 7310</strain>
    </source>
</reference>
<dbReference type="InterPro" id="IPR004538">
    <property type="entry name" value="Hemolysin_A/TlyA"/>
</dbReference>
<dbReference type="InterPro" id="IPR002942">
    <property type="entry name" value="S4_RNA-bd"/>
</dbReference>
<dbReference type="PIRSF" id="PIRSF005578">
    <property type="entry name" value="TlyA"/>
    <property type="match status" value="1"/>
</dbReference>
<dbReference type="Proteomes" id="UP000611629">
    <property type="component" value="Unassembled WGS sequence"/>
</dbReference>
<dbReference type="CDD" id="cd02440">
    <property type="entry name" value="AdoMet_MTases"/>
    <property type="match status" value="1"/>
</dbReference>
<feature type="domain" description="RNA-binding S4" evidence="4">
    <location>
        <begin position="4"/>
        <end position="68"/>
    </location>
</feature>
<keyword evidence="5" id="KW-0489">Methyltransferase</keyword>
<dbReference type="InterPro" id="IPR036986">
    <property type="entry name" value="S4_RNA-bd_sf"/>
</dbReference>
<dbReference type="GO" id="GO:0032259">
    <property type="term" value="P:methylation"/>
    <property type="evidence" value="ECO:0007669"/>
    <property type="project" value="UniProtKB-KW"/>
</dbReference>
<dbReference type="GO" id="GO:0003723">
    <property type="term" value="F:RNA binding"/>
    <property type="evidence" value="ECO:0007669"/>
    <property type="project" value="UniProtKB-KW"/>
</dbReference>
<dbReference type="InterPro" id="IPR029063">
    <property type="entry name" value="SAM-dependent_MTases_sf"/>
</dbReference>
<keyword evidence="1 3" id="KW-0694">RNA-binding</keyword>
<comment type="similarity">
    <text evidence="2">Belongs to the TlyA family.</text>
</comment>
<dbReference type="Pfam" id="PF01479">
    <property type="entry name" value="S4"/>
    <property type="match status" value="1"/>
</dbReference>
<dbReference type="SUPFAM" id="SSF55174">
    <property type="entry name" value="Alpha-L RNA-binding motif"/>
    <property type="match status" value="1"/>
</dbReference>